<evidence type="ECO:0000259" key="3">
    <source>
        <dbReference type="Pfam" id="PF13239"/>
    </source>
</evidence>
<feature type="domain" description="Signal transduction histidine kinase internal region" evidence="2">
    <location>
        <begin position="161"/>
        <end position="239"/>
    </location>
</feature>
<dbReference type="RefSeq" id="WP_236959140.1">
    <property type="nucleotide sequence ID" value="NZ_JAETXX010000006.1"/>
</dbReference>
<dbReference type="EMBL" id="JAETXX010000006">
    <property type="protein sequence ID" value="MCF8715173.1"/>
    <property type="molecule type" value="Genomic_DNA"/>
</dbReference>
<comment type="caution">
    <text evidence="4">The sequence shown here is derived from an EMBL/GenBank/DDBJ whole genome shotgun (WGS) entry which is preliminary data.</text>
</comment>
<accession>A0ABS9J418</accession>
<sequence>MINVIKEFGRAFFLGVFIFIVINIINYVNGDAIVFNQSLITAFIYNQLYTIVIYLSNSFFIRYLFKTYGKKIRSFSIIWRFVLGSLLVTFISIFILNTFIWTVIKGVTFNESIQNQHWADYVGYMVIALIVSILFSAFFFYKTKQESKVKEQKVIAGRATAQFDALKNQLDPHFLFNSLNVLTSLIEENPKGAQKFTTSLSKVYRYVLEQKSKELVTVAEEITFAQTYIDLLRMRFEESIIFNVSEELLTEEAKVVPLSLQLLLENAVKHNQVSPNKPLEITITKADNYLVVTNNLQPKSVVKTSNGVGLLNIQQRYHLLTSRDVLINKEKKYFNVSIPMLTKQISKMAVQETYIQDKRYKRAKERVNAIKGFYGNLTAYLIVIPCLAWLNYQTTDFPWVVFPTLGWGFGILAHGMEAFGYNPLWGKRWEERKIREFMEKDI</sequence>
<dbReference type="Proteomes" id="UP000829517">
    <property type="component" value="Unassembled WGS sequence"/>
</dbReference>
<name>A0ABS9J418_9FLAO</name>
<feature type="transmembrane region" description="Helical" evidence="1">
    <location>
        <begin position="121"/>
        <end position="141"/>
    </location>
</feature>
<protein>
    <submittedName>
        <fullName evidence="4">2TM domain-containing protein</fullName>
    </submittedName>
</protein>
<feature type="transmembrane region" description="Helical" evidence="1">
    <location>
        <begin position="12"/>
        <end position="28"/>
    </location>
</feature>
<reference evidence="4 5" key="1">
    <citation type="submission" date="2021-01" db="EMBL/GenBank/DDBJ databases">
        <title>Genome sequencing of Joostella atrarenae M1-2 (= KCTC 23194).</title>
        <authorList>
            <person name="Zakaria M.R."/>
            <person name="Lam M.Q."/>
            <person name="Chong C.S."/>
        </authorList>
    </citation>
    <scope>NUCLEOTIDE SEQUENCE [LARGE SCALE GENOMIC DNA]</scope>
    <source>
        <strain evidence="4 5">M1-2</strain>
    </source>
</reference>
<feature type="transmembrane region" description="Helical" evidence="1">
    <location>
        <begin position="372"/>
        <end position="392"/>
    </location>
</feature>
<feature type="transmembrane region" description="Helical" evidence="1">
    <location>
        <begin position="404"/>
        <end position="425"/>
    </location>
</feature>
<dbReference type="Pfam" id="PF13239">
    <property type="entry name" value="2TM"/>
    <property type="match status" value="1"/>
</dbReference>
<keyword evidence="1" id="KW-1133">Transmembrane helix</keyword>
<dbReference type="InterPro" id="IPR050640">
    <property type="entry name" value="Bact_2-comp_sensor_kinase"/>
</dbReference>
<dbReference type="Gene3D" id="3.30.565.10">
    <property type="entry name" value="Histidine kinase-like ATPase, C-terminal domain"/>
    <property type="match status" value="1"/>
</dbReference>
<keyword evidence="5" id="KW-1185">Reference proteome</keyword>
<organism evidence="4 5">
    <name type="scientific">Joostella atrarenae</name>
    <dbReference type="NCBI Taxonomy" id="679257"/>
    <lineage>
        <taxon>Bacteria</taxon>
        <taxon>Pseudomonadati</taxon>
        <taxon>Bacteroidota</taxon>
        <taxon>Flavobacteriia</taxon>
        <taxon>Flavobacteriales</taxon>
        <taxon>Flavobacteriaceae</taxon>
        <taxon>Joostella</taxon>
    </lineage>
</organism>
<dbReference type="Pfam" id="PF06580">
    <property type="entry name" value="His_kinase"/>
    <property type="match status" value="1"/>
</dbReference>
<dbReference type="InterPro" id="IPR036890">
    <property type="entry name" value="HATPase_C_sf"/>
</dbReference>
<dbReference type="PANTHER" id="PTHR34220:SF7">
    <property type="entry name" value="SENSOR HISTIDINE KINASE YPDA"/>
    <property type="match status" value="1"/>
</dbReference>
<proteinExistence type="predicted"/>
<dbReference type="InterPro" id="IPR025698">
    <property type="entry name" value="2TM_dom"/>
</dbReference>
<evidence type="ECO:0000259" key="2">
    <source>
        <dbReference type="Pfam" id="PF06580"/>
    </source>
</evidence>
<feature type="domain" description="2TM" evidence="3">
    <location>
        <begin position="361"/>
        <end position="439"/>
    </location>
</feature>
<keyword evidence="1" id="KW-0472">Membrane</keyword>
<evidence type="ECO:0000256" key="1">
    <source>
        <dbReference type="SAM" id="Phobius"/>
    </source>
</evidence>
<dbReference type="PANTHER" id="PTHR34220">
    <property type="entry name" value="SENSOR HISTIDINE KINASE YPDA"/>
    <property type="match status" value="1"/>
</dbReference>
<feature type="transmembrane region" description="Helical" evidence="1">
    <location>
        <begin position="48"/>
        <end position="65"/>
    </location>
</feature>
<gene>
    <name evidence="4" type="ORF">JM658_10080</name>
</gene>
<evidence type="ECO:0000313" key="4">
    <source>
        <dbReference type="EMBL" id="MCF8715173.1"/>
    </source>
</evidence>
<keyword evidence="1" id="KW-0812">Transmembrane</keyword>
<feature type="transmembrane region" description="Helical" evidence="1">
    <location>
        <begin position="77"/>
        <end position="101"/>
    </location>
</feature>
<evidence type="ECO:0000313" key="5">
    <source>
        <dbReference type="Proteomes" id="UP000829517"/>
    </source>
</evidence>
<dbReference type="InterPro" id="IPR010559">
    <property type="entry name" value="Sig_transdc_His_kin_internal"/>
</dbReference>